<dbReference type="Pfam" id="PF05347">
    <property type="entry name" value="Complex1_LYR"/>
    <property type="match status" value="1"/>
</dbReference>
<comment type="similarity">
    <text evidence="4">Belongs to the complex I LYR family. SDHAF1 subfamily.</text>
</comment>
<dbReference type="OrthoDB" id="273010at2759"/>
<sequence>MTRSKIAKQVLALYRDFMVAARNKPGFSSRIREEFKRNAAIPLAESQRIEFLIRRGRRQLEGLKNPNTSSMQSFDPSARRKQSQLASNNIEPL</sequence>
<name>A0A1W0WDQ3_HYPEX</name>
<dbReference type="InterPro" id="IPR045295">
    <property type="entry name" value="Complex1_LYR_SDHAF1_LYRM8"/>
</dbReference>
<dbReference type="EMBL" id="MTYJ01000126">
    <property type="protein sequence ID" value="OQV13329.1"/>
    <property type="molecule type" value="Genomic_DNA"/>
</dbReference>
<feature type="compositionally biased region" description="Polar residues" evidence="5">
    <location>
        <begin position="65"/>
        <end position="75"/>
    </location>
</feature>
<keyword evidence="2" id="KW-0496">Mitochondrion</keyword>
<evidence type="ECO:0000313" key="8">
    <source>
        <dbReference type="Proteomes" id="UP000192578"/>
    </source>
</evidence>
<comment type="subcellular location">
    <subcellularLocation>
        <location evidence="1">Mitochondrion matrix</location>
    </subcellularLocation>
</comment>
<dbReference type="GO" id="GO:0005759">
    <property type="term" value="C:mitochondrial matrix"/>
    <property type="evidence" value="ECO:0007669"/>
    <property type="project" value="UniProtKB-SubCell"/>
</dbReference>
<dbReference type="GO" id="GO:0034553">
    <property type="term" value="P:mitochondrial respiratory chain complex II assembly"/>
    <property type="evidence" value="ECO:0007669"/>
    <property type="project" value="InterPro"/>
</dbReference>
<dbReference type="PANTHER" id="PTHR47046:SF1">
    <property type="entry name" value="SUCCINATE DEHYDROGENASE ASSEMBLY FACTOR 1, MITOCHONDRIAL"/>
    <property type="match status" value="1"/>
</dbReference>
<dbReference type="Proteomes" id="UP000192578">
    <property type="component" value="Unassembled WGS sequence"/>
</dbReference>
<evidence type="ECO:0000256" key="4">
    <source>
        <dbReference type="ARBA" id="ARBA00025715"/>
    </source>
</evidence>
<dbReference type="InterPro" id="IPR052687">
    <property type="entry name" value="SDHAF1"/>
</dbReference>
<dbReference type="PANTHER" id="PTHR47046">
    <property type="entry name" value="SUCCINATE DEHYDROGENASE ASSEMBLY FACTOR 1, MITOCHONDRIAL"/>
    <property type="match status" value="1"/>
</dbReference>
<evidence type="ECO:0000256" key="5">
    <source>
        <dbReference type="SAM" id="MobiDB-lite"/>
    </source>
</evidence>
<keyword evidence="3" id="KW-0143">Chaperone</keyword>
<accession>A0A1W0WDQ3</accession>
<dbReference type="InterPro" id="IPR008011">
    <property type="entry name" value="Complex1_LYR_dom"/>
</dbReference>
<gene>
    <name evidence="7" type="ORF">BV898_12440</name>
</gene>
<reference evidence="8" key="1">
    <citation type="submission" date="2017-01" db="EMBL/GenBank/DDBJ databases">
        <title>Comparative genomics of anhydrobiosis in the tardigrade Hypsibius dujardini.</title>
        <authorList>
            <person name="Yoshida Y."/>
            <person name="Koutsovoulos G."/>
            <person name="Laetsch D."/>
            <person name="Stevens L."/>
            <person name="Kumar S."/>
            <person name="Horikawa D."/>
            <person name="Ishino K."/>
            <person name="Komine S."/>
            <person name="Tomita M."/>
            <person name="Blaxter M."/>
            <person name="Arakawa K."/>
        </authorList>
    </citation>
    <scope>NUCLEOTIDE SEQUENCE [LARGE SCALE GENOMIC DNA]</scope>
    <source>
        <strain evidence="8">Z151</strain>
    </source>
</reference>
<evidence type="ECO:0000259" key="6">
    <source>
        <dbReference type="Pfam" id="PF05347"/>
    </source>
</evidence>
<feature type="compositionally biased region" description="Polar residues" evidence="5">
    <location>
        <begin position="83"/>
        <end position="93"/>
    </location>
</feature>
<keyword evidence="8" id="KW-1185">Reference proteome</keyword>
<evidence type="ECO:0000256" key="1">
    <source>
        <dbReference type="ARBA" id="ARBA00004305"/>
    </source>
</evidence>
<feature type="region of interest" description="Disordered" evidence="5">
    <location>
        <begin position="60"/>
        <end position="93"/>
    </location>
</feature>
<dbReference type="AlphaFoldDB" id="A0A1W0WDQ3"/>
<evidence type="ECO:0000256" key="2">
    <source>
        <dbReference type="ARBA" id="ARBA00023128"/>
    </source>
</evidence>
<protein>
    <recommendedName>
        <fullName evidence="6">Complex 1 LYR protein domain-containing protein</fullName>
    </recommendedName>
</protein>
<comment type="caution">
    <text evidence="7">The sequence shown here is derived from an EMBL/GenBank/DDBJ whole genome shotgun (WGS) entry which is preliminary data.</text>
</comment>
<feature type="domain" description="Complex 1 LYR protein" evidence="6">
    <location>
        <begin position="8"/>
        <end position="61"/>
    </location>
</feature>
<dbReference type="CDD" id="cd20268">
    <property type="entry name" value="Complex1_LYR_SDHAF1_LYRM8"/>
    <property type="match status" value="1"/>
</dbReference>
<organism evidence="7 8">
    <name type="scientific">Hypsibius exemplaris</name>
    <name type="common">Freshwater tardigrade</name>
    <dbReference type="NCBI Taxonomy" id="2072580"/>
    <lineage>
        <taxon>Eukaryota</taxon>
        <taxon>Metazoa</taxon>
        <taxon>Ecdysozoa</taxon>
        <taxon>Tardigrada</taxon>
        <taxon>Eutardigrada</taxon>
        <taxon>Parachela</taxon>
        <taxon>Hypsibioidea</taxon>
        <taxon>Hypsibiidae</taxon>
        <taxon>Hypsibius</taxon>
    </lineage>
</organism>
<evidence type="ECO:0000313" key="7">
    <source>
        <dbReference type="EMBL" id="OQV13329.1"/>
    </source>
</evidence>
<proteinExistence type="inferred from homology"/>
<evidence type="ECO:0000256" key="3">
    <source>
        <dbReference type="ARBA" id="ARBA00023186"/>
    </source>
</evidence>